<sequence>MQLYHPLNKNKVFAKVFSLHATRQNVKVNLFCLYVHECLRVSSNSVIKINAQGM</sequence>
<evidence type="ECO:0000313" key="3">
    <source>
        <dbReference type="WBParaSite" id="SCUD_0002277801-mRNA-1"/>
    </source>
</evidence>
<dbReference type="Proteomes" id="UP000279833">
    <property type="component" value="Unassembled WGS sequence"/>
</dbReference>
<gene>
    <name evidence="1" type="ORF">SCUD_LOCUS22775</name>
</gene>
<organism evidence="3">
    <name type="scientific">Schistosoma curassoni</name>
    <dbReference type="NCBI Taxonomy" id="6186"/>
    <lineage>
        <taxon>Eukaryota</taxon>
        <taxon>Metazoa</taxon>
        <taxon>Spiralia</taxon>
        <taxon>Lophotrochozoa</taxon>
        <taxon>Platyhelminthes</taxon>
        <taxon>Trematoda</taxon>
        <taxon>Digenea</taxon>
        <taxon>Strigeidida</taxon>
        <taxon>Schistosomatoidea</taxon>
        <taxon>Schistosomatidae</taxon>
        <taxon>Schistosoma</taxon>
    </lineage>
</organism>
<evidence type="ECO:0000313" key="2">
    <source>
        <dbReference type="Proteomes" id="UP000279833"/>
    </source>
</evidence>
<dbReference type="AlphaFoldDB" id="A0A183L607"/>
<evidence type="ECO:0000313" key="1">
    <source>
        <dbReference type="EMBL" id="VDP80140.1"/>
    </source>
</evidence>
<reference evidence="1 2" key="2">
    <citation type="submission" date="2018-11" db="EMBL/GenBank/DDBJ databases">
        <authorList>
            <consortium name="Pathogen Informatics"/>
        </authorList>
    </citation>
    <scope>NUCLEOTIDE SEQUENCE [LARGE SCALE GENOMIC DNA]</scope>
    <source>
        <strain evidence="1">Dakar</strain>
        <strain evidence="2">Dakar, Senegal</strain>
    </source>
</reference>
<dbReference type="WBParaSite" id="SCUD_0002277801-mRNA-1">
    <property type="protein sequence ID" value="SCUD_0002277801-mRNA-1"/>
    <property type="gene ID" value="SCUD_0002277801"/>
</dbReference>
<proteinExistence type="predicted"/>
<protein>
    <submittedName>
        <fullName evidence="1 3">Uncharacterized protein</fullName>
    </submittedName>
</protein>
<accession>A0A183L607</accession>
<name>A0A183L607_9TREM</name>
<keyword evidence="2" id="KW-1185">Reference proteome</keyword>
<reference evidence="3" key="1">
    <citation type="submission" date="2016-06" db="UniProtKB">
        <authorList>
            <consortium name="WormBaseParasite"/>
        </authorList>
    </citation>
    <scope>IDENTIFICATION</scope>
</reference>
<dbReference type="EMBL" id="UZAK01050643">
    <property type="protein sequence ID" value="VDP80140.1"/>
    <property type="molecule type" value="Genomic_DNA"/>
</dbReference>